<dbReference type="EMBL" id="SJSA01000001">
    <property type="protein sequence ID" value="TGG40344.1"/>
    <property type="molecule type" value="Genomic_DNA"/>
</dbReference>
<dbReference type="Gene3D" id="2.170.130.10">
    <property type="entry name" value="TonB-dependent receptor, plug domain"/>
    <property type="match status" value="1"/>
</dbReference>
<feature type="signal peptide" evidence="12">
    <location>
        <begin position="1"/>
        <end position="20"/>
    </location>
</feature>
<evidence type="ECO:0000256" key="4">
    <source>
        <dbReference type="ARBA" id="ARBA00022692"/>
    </source>
</evidence>
<dbReference type="PROSITE" id="PS52016">
    <property type="entry name" value="TONB_DEPENDENT_REC_3"/>
    <property type="match status" value="1"/>
</dbReference>
<keyword evidence="8 15" id="KW-0675">Receptor</keyword>
<comment type="subcellular location">
    <subcellularLocation>
        <location evidence="1 10">Cell outer membrane</location>
        <topology evidence="1 10">Multi-pass membrane protein</topology>
    </subcellularLocation>
</comment>
<reference evidence="15 16" key="1">
    <citation type="submission" date="2019-02" db="EMBL/GenBank/DDBJ databases">
        <title>Isolation and identification of novel species under the genus Muribaculum.</title>
        <authorList>
            <person name="Miyake S."/>
            <person name="Ding Y."/>
            <person name="Low A."/>
            <person name="Soh M."/>
            <person name="Seedorf H."/>
        </authorList>
    </citation>
    <scope>NUCLEOTIDE SEQUENCE [LARGE SCALE GENOMIC DNA]</scope>
    <source>
        <strain evidence="15 16">TLL-A3</strain>
    </source>
</reference>
<evidence type="ECO:0000256" key="9">
    <source>
        <dbReference type="ARBA" id="ARBA00023237"/>
    </source>
</evidence>
<evidence type="ECO:0000256" key="7">
    <source>
        <dbReference type="ARBA" id="ARBA00023136"/>
    </source>
</evidence>
<dbReference type="Pfam" id="PF07715">
    <property type="entry name" value="Plug"/>
    <property type="match status" value="1"/>
</dbReference>
<dbReference type="Pfam" id="PF00593">
    <property type="entry name" value="TonB_dep_Rec_b-barrel"/>
    <property type="match status" value="1"/>
</dbReference>
<evidence type="ECO:0000259" key="14">
    <source>
        <dbReference type="Pfam" id="PF07715"/>
    </source>
</evidence>
<dbReference type="Proteomes" id="UP000297635">
    <property type="component" value="Unassembled WGS sequence"/>
</dbReference>
<feature type="chain" id="PRO_5021460427" evidence="12">
    <location>
        <begin position="21"/>
        <end position="726"/>
    </location>
</feature>
<dbReference type="RefSeq" id="WP_135471357.1">
    <property type="nucleotide sequence ID" value="NZ_CASJDB010000064.1"/>
</dbReference>
<dbReference type="PANTHER" id="PTHR30069:SF29">
    <property type="entry name" value="HEMOGLOBIN AND HEMOGLOBIN-HAPTOGLOBIN-BINDING PROTEIN 1-RELATED"/>
    <property type="match status" value="1"/>
</dbReference>
<keyword evidence="4 10" id="KW-0812">Transmembrane</keyword>
<evidence type="ECO:0000256" key="2">
    <source>
        <dbReference type="ARBA" id="ARBA00022448"/>
    </source>
</evidence>
<dbReference type="InterPro" id="IPR036942">
    <property type="entry name" value="Beta-barrel_TonB_sf"/>
</dbReference>
<gene>
    <name evidence="15" type="ORF">EZ315_06475</name>
</gene>
<proteinExistence type="inferred from homology"/>
<dbReference type="GeneID" id="82149432"/>
<dbReference type="GO" id="GO:0044718">
    <property type="term" value="P:siderophore transmembrane transport"/>
    <property type="evidence" value="ECO:0007669"/>
    <property type="project" value="TreeGrafter"/>
</dbReference>
<dbReference type="SUPFAM" id="SSF49464">
    <property type="entry name" value="Carboxypeptidase regulatory domain-like"/>
    <property type="match status" value="1"/>
</dbReference>
<evidence type="ECO:0000256" key="1">
    <source>
        <dbReference type="ARBA" id="ARBA00004571"/>
    </source>
</evidence>
<dbReference type="PANTHER" id="PTHR30069">
    <property type="entry name" value="TONB-DEPENDENT OUTER MEMBRANE RECEPTOR"/>
    <property type="match status" value="1"/>
</dbReference>
<accession>A0A4Z0V7J5</accession>
<dbReference type="SUPFAM" id="SSF56935">
    <property type="entry name" value="Porins"/>
    <property type="match status" value="1"/>
</dbReference>
<evidence type="ECO:0000256" key="6">
    <source>
        <dbReference type="ARBA" id="ARBA00023077"/>
    </source>
</evidence>
<name>A0A4Z0V7J5_9BACT</name>
<dbReference type="InterPro" id="IPR008969">
    <property type="entry name" value="CarboxyPept-like_regulatory"/>
</dbReference>
<keyword evidence="3 10" id="KW-1134">Transmembrane beta strand</keyword>
<evidence type="ECO:0000256" key="11">
    <source>
        <dbReference type="RuleBase" id="RU003357"/>
    </source>
</evidence>
<evidence type="ECO:0000313" key="16">
    <source>
        <dbReference type="Proteomes" id="UP000297635"/>
    </source>
</evidence>
<dbReference type="GO" id="GO:0015344">
    <property type="term" value="F:siderophore uptake transmembrane transporter activity"/>
    <property type="evidence" value="ECO:0007669"/>
    <property type="project" value="TreeGrafter"/>
</dbReference>
<sequence length="726" mass="81985">MKKLSIFIAIMLLSLQSVCAQNIFKAKIIDGDCGETLIGATAILQGSNKGAMSDAEGIVTITGIPDGTHTIIFSCTGFETERKKFTFPLQSPDKTVIISLEEEENELEEVVVTATRGTRTFNDLPTRVEFIGSEELEEKSLMKPGDIRMLLSESTGIQTQQTSAISGNSLIKIQGLDGKYTQILKDGFPVFSGAAAGLGLLQTPPLDLKQVEIIKGSSSTLYGGGAIAGLVNLVSKTPEEKRDFQVQLNGTTAKGLDVNTFYSQRFNKAGTTVFASYNRNWAYDPSDVGFTAIPEFDRFTLNPTIFLYPSENTIASLGIEAMIEDRLGGDIHYIKHGHTSDHPYFEKNSSQRYSSRLNVKHKLNGNSSLNVKNSVTLFRRRLEIPDYRFKGDQWSSFSELSYINTREKCEWIAGANAWTEHFDEKQLTSIPARDFSLNTFGAFVQNTVNISENMVIESGLRGDYVHDYGFAILPRISALYRFNNKFSTRIGGGFGYKPPSIFSEESERLQYENVLPIDKEFNKLERSYGANLDFNYRTSIADGRVLFTVNQLFFYTYLRHPLELKKESDGLYRFYNIAGNMNSKGAETNVKVMYSDFSLFLGYTYTDARIKENGMNHRKTLTPKHRLNSMLMYEVEDSWRIGYELYYVGEQHLTDGLMGKDYVTMGFMIQKIWDKFSIYANFENFTDRRQTRFDTIYTGSISNPEFRDIYAPLDGFVANAGIILKF</sequence>
<evidence type="ECO:0000256" key="8">
    <source>
        <dbReference type="ARBA" id="ARBA00023170"/>
    </source>
</evidence>
<keyword evidence="9 10" id="KW-0998">Cell outer membrane</keyword>
<dbReference type="GO" id="GO:0009279">
    <property type="term" value="C:cell outer membrane"/>
    <property type="evidence" value="ECO:0007669"/>
    <property type="project" value="UniProtKB-SubCell"/>
</dbReference>
<feature type="domain" description="TonB-dependent receptor plug" evidence="14">
    <location>
        <begin position="123"/>
        <end position="229"/>
    </location>
</feature>
<protein>
    <submittedName>
        <fullName evidence="15">TonB-dependent receptor</fullName>
    </submittedName>
</protein>
<comment type="caution">
    <text evidence="15">The sequence shown here is derived from an EMBL/GenBank/DDBJ whole genome shotgun (WGS) entry which is preliminary data.</text>
</comment>
<keyword evidence="5 12" id="KW-0732">Signal</keyword>
<dbReference type="InterPro" id="IPR012910">
    <property type="entry name" value="Plug_dom"/>
</dbReference>
<evidence type="ECO:0000313" key="15">
    <source>
        <dbReference type="EMBL" id="TGG40344.1"/>
    </source>
</evidence>
<keyword evidence="2 10" id="KW-0813">Transport</keyword>
<dbReference type="AlphaFoldDB" id="A0A4Z0V7J5"/>
<evidence type="ECO:0000256" key="12">
    <source>
        <dbReference type="SAM" id="SignalP"/>
    </source>
</evidence>
<organism evidence="15 16">
    <name type="scientific">Duncaniella freteri</name>
    <dbReference type="NCBI Taxonomy" id="2530391"/>
    <lineage>
        <taxon>Bacteria</taxon>
        <taxon>Pseudomonadati</taxon>
        <taxon>Bacteroidota</taxon>
        <taxon>Bacteroidia</taxon>
        <taxon>Bacteroidales</taxon>
        <taxon>Muribaculaceae</taxon>
        <taxon>Duncaniella</taxon>
    </lineage>
</organism>
<dbReference type="Pfam" id="PF13715">
    <property type="entry name" value="CarbopepD_reg_2"/>
    <property type="match status" value="1"/>
</dbReference>
<keyword evidence="7 10" id="KW-0472">Membrane</keyword>
<dbReference type="Gene3D" id="2.40.170.20">
    <property type="entry name" value="TonB-dependent receptor, beta-barrel domain"/>
    <property type="match status" value="1"/>
</dbReference>
<feature type="domain" description="TonB-dependent receptor-like beta-barrel" evidence="13">
    <location>
        <begin position="268"/>
        <end position="684"/>
    </location>
</feature>
<evidence type="ECO:0000256" key="10">
    <source>
        <dbReference type="PROSITE-ProRule" id="PRU01360"/>
    </source>
</evidence>
<keyword evidence="16" id="KW-1185">Reference proteome</keyword>
<evidence type="ECO:0000256" key="5">
    <source>
        <dbReference type="ARBA" id="ARBA00022729"/>
    </source>
</evidence>
<dbReference type="InterPro" id="IPR039426">
    <property type="entry name" value="TonB-dep_rcpt-like"/>
</dbReference>
<dbReference type="InterPro" id="IPR037066">
    <property type="entry name" value="Plug_dom_sf"/>
</dbReference>
<dbReference type="InterPro" id="IPR000531">
    <property type="entry name" value="Beta-barrel_TonB"/>
</dbReference>
<dbReference type="Gene3D" id="2.60.40.1120">
    <property type="entry name" value="Carboxypeptidase-like, regulatory domain"/>
    <property type="match status" value="1"/>
</dbReference>
<evidence type="ECO:0000256" key="3">
    <source>
        <dbReference type="ARBA" id="ARBA00022452"/>
    </source>
</evidence>
<keyword evidence="6 11" id="KW-0798">TonB box</keyword>
<evidence type="ECO:0000259" key="13">
    <source>
        <dbReference type="Pfam" id="PF00593"/>
    </source>
</evidence>
<comment type="similarity">
    <text evidence="10 11">Belongs to the TonB-dependent receptor family.</text>
</comment>